<name>A0A1F5KS98_9BACT</name>
<feature type="domain" description="Glycosyltransferase 2-like" evidence="1">
    <location>
        <begin position="5"/>
        <end position="131"/>
    </location>
</feature>
<evidence type="ECO:0000313" key="3">
    <source>
        <dbReference type="Proteomes" id="UP000178565"/>
    </source>
</evidence>
<evidence type="ECO:0000313" key="2">
    <source>
        <dbReference type="EMBL" id="OGE43700.1"/>
    </source>
</evidence>
<organism evidence="2 3">
    <name type="scientific">Candidatus Daviesbacteria bacterium RIFCSPLOWO2_01_FULL_39_12</name>
    <dbReference type="NCBI Taxonomy" id="1797785"/>
    <lineage>
        <taxon>Bacteria</taxon>
        <taxon>Candidatus Daviesiibacteriota</taxon>
    </lineage>
</organism>
<dbReference type="InterPro" id="IPR001173">
    <property type="entry name" value="Glyco_trans_2-like"/>
</dbReference>
<dbReference type="STRING" id="1797785.A3B45_03365"/>
<protein>
    <recommendedName>
        <fullName evidence="1">Glycosyltransferase 2-like domain-containing protein</fullName>
    </recommendedName>
</protein>
<dbReference type="Gene3D" id="3.90.550.10">
    <property type="entry name" value="Spore Coat Polysaccharide Biosynthesis Protein SpsA, Chain A"/>
    <property type="match status" value="1"/>
</dbReference>
<accession>A0A1F5KS98</accession>
<dbReference type="PANTHER" id="PTHR10859">
    <property type="entry name" value="GLYCOSYL TRANSFERASE"/>
    <property type="match status" value="1"/>
</dbReference>
<reference evidence="2 3" key="1">
    <citation type="journal article" date="2016" name="Nat. Commun.">
        <title>Thousands of microbial genomes shed light on interconnected biogeochemical processes in an aquifer system.</title>
        <authorList>
            <person name="Anantharaman K."/>
            <person name="Brown C.T."/>
            <person name="Hug L.A."/>
            <person name="Sharon I."/>
            <person name="Castelle C.J."/>
            <person name="Probst A.J."/>
            <person name="Thomas B.C."/>
            <person name="Singh A."/>
            <person name="Wilkins M.J."/>
            <person name="Karaoz U."/>
            <person name="Brodie E.L."/>
            <person name="Williams K.H."/>
            <person name="Hubbard S.S."/>
            <person name="Banfield J.F."/>
        </authorList>
    </citation>
    <scope>NUCLEOTIDE SEQUENCE [LARGE SCALE GENOMIC DNA]</scope>
</reference>
<dbReference type="GO" id="GO:0006487">
    <property type="term" value="P:protein N-linked glycosylation"/>
    <property type="evidence" value="ECO:0007669"/>
    <property type="project" value="TreeGrafter"/>
</dbReference>
<proteinExistence type="predicted"/>
<dbReference type="EMBL" id="MFDM01000014">
    <property type="protein sequence ID" value="OGE43700.1"/>
    <property type="molecule type" value="Genomic_DNA"/>
</dbReference>
<dbReference type="Proteomes" id="UP000178565">
    <property type="component" value="Unassembled WGS sequence"/>
</dbReference>
<sequence>MTKLSVVIPAYNEERNIKKGSLDEVANFLEKSKLDYEVVVVDDGSEDSTKELVKKFIKKNEKFKLVENSHGGKAMAVMTGMEKATGEIVLFTDMDQATPIDQLDKFLPKFSAKGGSASGWDIVIGSRQGRRGAPLLRKMSAWGFSLLRGLILGLPFKDTQCGFKAFTKIPINKIVPKIKGEWGVLHFKGGAVNAGFDVELLYLAKKYGLKIAEVEVEWKYVDTERVQVIKDAAAAIYDMFRIRINDLRGKY</sequence>
<dbReference type="SUPFAM" id="SSF53448">
    <property type="entry name" value="Nucleotide-diphospho-sugar transferases"/>
    <property type="match status" value="1"/>
</dbReference>
<dbReference type="InterPro" id="IPR029044">
    <property type="entry name" value="Nucleotide-diphossugar_trans"/>
</dbReference>
<dbReference type="PANTHER" id="PTHR10859:SF91">
    <property type="entry name" value="DOLICHYL-PHOSPHATE BETA-GLUCOSYLTRANSFERASE"/>
    <property type="match status" value="1"/>
</dbReference>
<dbReference type="Pfam" id="PF00535">
    <property type="entry name" value="Glycos_transf_2"/>
    <property type="match status" value="1"/>
</dbReference>
<evidence type="ECO:0000259" key="1">
    <source>
        <dbReference type="Pfam" id="PF00535"/>
    </source>
</evidence>
<gene>
    <name evidence="2" type="ORF">A3B45_03365</name>
</gene>
<dbReference type="AlphaFoldDB" id="A0A1F5KS98"/>
<comment type="caution">
    <text evidence="2">The sequence shown here is derived from an EMBL/GenBank/DDBJ whole genome shotgun (WGS) entry which is preliminary data.</text>
</comment>